<reference evidence="1 2" key="1">
    <citation type="journal article" date="2016" name="Nat. Commun.">
        <title>Thousands of microbial genomes shed light on interconnected biogeochemical processes in an aquifer system.</title>
        <authorList>
            <person name="Anantharaman K."/>
            <person name="Brown C.T."/>
            <person name="Hug L.A."/>
            <person name="Sharon I."/>
            <person name="Castelle C.J."/>
            <person name="Probst A.J."/>
            <person name="Thomas B.C."/>
            <person name="Singh A."/>
            <person name="Wilkins M.J."/>
            <person name="Karaoz U."/>
            <person name="Brodie E.L."/>
            <person name="Williams K.H."/>
            <person name="Hubbard S.S."/>
            <person name="Banfield J.F."/>
        </authorList>
    </citation>
    <scope>NUCLEOTIDE SEQUENCE [LARGE SCALE GENOMIC DNA]</scope>
</reference>
<evidence type="ECO:0000313" key="2">
    <source>
        <dbReference type="Proteomes" id="UP000176404"/>
    </source>
</evidence>
<dbReference type="Gene3D" id="2.40.320.10">
    <property type="entry name" value="Hypothetical Protein Pfu-838710-001"/>
    <property type="match status" value="1"/>
</dbReference>
<organism evidence="1 2">
    <name type="scientific">Candidatus Woesebacteria bacterium RIFCSPLOWO2_01_FULL_39_10b</name>
    <dbReference type="NCBI Taxonomy" id="1802517"/>
    <lineage>
        <taxon>Bacteria</taxon>
        <taxon>Candidatus Woeseibacteriota</taxon>
    </lineage>
</organism>
<dbReference type="AlphaFoldDB" id="A0A1F8B654"/>
<name>A0A1F8B654_9BACT</name>
<evidence type="ECO:0000313" key="1">
    <source>
        <dbReference type="EMBL" id="OGM59511.1"/>
    </source>
</evidence>
<sequence>MKVAKNTEIEIRGKLGKKVFRKTFSQLKKSGRLINHYKRLSVDLSPGFDSKSRSWKSDDQIDLRVKKSGNSEKISLKIGKIHAKKRQEIEIRLKKGEFLNSVSLLENLGFNKGMIYFWESWEFEYKGCEVKLSKYSDNYFTWEIETINHKLDLYDLAKSLNLVPFTKQGYNRAIDWGNKNIHNIYSYNLVEKLIKKF</sequence>
<protein>
    <recommendedName>
        <fullName evidence="3">CYTH domain-containing protein</fullName>
    </recommendedName>
</protein>
<evidence type="ECO:0008006" key="3">
    <source>
        <dbReference type="Google" id="ProtNLM"/>
    </source>
</evidence>
<gene>
    <name evidence="1" type="ORF">A2892_02630</name>
</gene>
<dbReference type="Proteomes" id="UP000176404">
    <property type="component" value="Unassembled WGS sequence"/>
</dbReference>
<accession>A0A1F8B654</accession>
<comment type="caution">
    <text evidence="1">The sequence shown here is derived from an EMBL/GenBank/DDBJ whole genome shotgun (WGS) entry which is preliminary data.</text>
</comment>
<proteinExistence type="predicted"/>
<dbReference type="EMBL" id="MGHD01000019">
    <property type="protein sequence ID" value="OGM59511.1"/>
    <property type="molecule type" value="Genomic_DNA"/>
</dbReference>